<comment type="caution">
    <text evidence="2">The sequence shown here is derived from an EMBL/GenBank/DDBJ whole genome shotgun (WGS) entry which is preliminary data.</text>
</comment>
<protein>
    <submittedName>
        <fullName evidence="2">DUF262 domain-containing protein</fullName>
    </submittedName>
</protein>
<evidence type="ECO:0000259" key="1">
    <source>
        <dbReference type="Pfam" id="PF03235"/>
    </source>
</evidence>
<dbReference type="Pfam" id="PF03235">
    <property type="entry name" value="GmrSD_N"/>
    <property type="match status" value="1"/>
</dbReference>
<evidence type="ECO:0000313" key="3">
    <source>
        <dbReference type="Proteomes" id="UP000621799"/>
    </source>
</evidence>
<name>A0A928VXM0_9CYAN</name>
<dbReference type="PANTHER" id="PTHR39639:SF1">
    <property type="entry name" value="DUF262 DOMAIN-CONTAINING PROTEIN"/>
    <property type="match status" value="1"/>
</dbReference>
<sequence>MTANTQITSEQREAAELEIREKQKLIDYDTRDYSVEMLMRKYLDGIKNNKNKLFIPAYQRKFVWDERRQSEFIESILLGFPISSLIFAKDRNSERLEIIDGGQRIRTLANFLNNEFKLKNLKEIKKLNGFRFSDLPLARQKRFQRSTLRAIVLTDNTNEDVIQSIFECINNTGGV</sequence>
<dbReference type="Proteomes" id="UP000621799">
    <property type="component" value="Unassembled WGS sequence"/>
</dbReference>
<keyword evidence="3" id="KW-1185">Reference proteome</keyword>
<dbReference type="PANTHER" id="PTHR39639">
    <property type="entry name" value="CHROMOSOME 16, WHOLE GENOME SHOTGUN SEQUENCE"/>
    <property type="match status" value="1"/>
</dbReference>
<dbReference type="AlphaFoldDB" id="A0A928VXM0"/>
<accession>A0A928VXM0</accession>
<gene>
    <name evidence="2" type="ORF">IQ235_04960</name>
</gene>
<dbReference type="InterPro" id="IPR004919">
    <property type="entry name" value="GmrSD_N"/>
</dbReference>
<dbReference type="EMBL" id="JADEXN010000059">
    <property type="protein sequence ID" value="MBE9040141.1"/>
    <property type="molecule type" value="Genomic_DNA"/>
</dbReference>
<proteinExistence type="predicted"/>
<dbReference type="RefSeq" id="WP_264320400.1">
    <property type="nucleotide sequence ID" value="NZ_JADEXN010000059.1"/>
</dbReference>
<feature type="domain" description="GmrSD restriction endonucleases N-terminal" evidence="1">
    <location>
        <begin position="47"/>
        <end position="173"/>
    </location>
</feature>
<reference evidence="2" key="1">
    <citation type="submission" date="2020-10" db="EMBL/GenBank/DDBJ databases">
        <authorList>
            <person name="Castelo-Branco R."/>
            <person name="Eusebio N."/>
            <person name="Adriana R."/>
            <person name="Vieira A."/>
            <person name="Brugerolle De Fraissinette N."/>
            <person name="Rezende De Castro R."/>
            <person name="Schneider M.P."/>
            <person name="Vasconcelos V."/>
            <person name="Leao P.N."/>
        </authorList>
    </citation>
    <scope>NUCLEOTIDE SEQUENCE</scope>
    <source>
        <strain evidence="2">LEGE 11467</strain>
    </source>
</reference>
<organism evidence="2 3">
    <name type="scientific">Zarconia navalis LEGE 11467</name>
    <dbReference type="NCBI Taxonomy" id="1828826"/>
    <lineage>
        <taxon>Bacteria</taxon>
        <taxon>Bacillati</taxon>
        <taxon>Cyanobacteriota</taxon>
        <taxon>Cyanophyceae</taxon>
        <taxon>Oscillatoriophycideae</taxon>
        <taxon>Oscillatoriales</taxon>
        <taxon>Oscillatoriales incertae sedis</taxon>
        <taxon>Zarconia</taxon>
        <taxon>Zarconia navalis</taxon>
    </lineage>
</organism>
<evidence type="ECO:0000313" key="2">
    <source>
        <dbReference type="EMBL" id="MBE9040141.1"/>
    </source>
</evidence>